<evidence type="ECO:0000313" key="3">
    <source>
        <dbReference type="EMBL" id="KAF2483851.1"/>
    </source>
</evidence>
<keyword evidence="1" id="KW-0812">Transmembrane</keyword>
<dbReference type="GO" id="GO:0006629">
    <property type="term" value="P:lipid metabolic process"/>
    <property type="evidence" value="ECO:0007669"/>
    <property type="project" value="InterPro"/>
</dbReference>
<keyword evidence="1" id="KW-0472">Membrane</keyword>
<feature type="transmembrane region" description="Helical" evidence="1">
    <location>
        <begin position="145"/>
        <end position="167"/>
    </location>
</feature>
<dbReference type="InterPro" id="IPR005804">
    <property type="entry name" value="FA_desaturase_dom"/>
</dbReference>
<gene>
    <name evidence="3" type="ORF">BDY17DRAFT_249538</name>
</gene>
<organism evidence="3 4">
    <name type="scientific">Neohortaea acidophila</name>
    <dbReference type="NCBI Taxonomy" id="245834"/>
    <lineage>
        <taxon>Eukaryota</taxon>
        <taxon>Fungi</taxon>
        <taxon>Dikarya</taxon>
        <taxon>Ascomycota</taxon>
        <taxon>Pezizomycotina</taxon>
        <taxon>Dothideomycetes</taxon>
        <taxon>Dothideomycetidae</taxon>
        <taxon>Mycosphaerellales</taxon>
        <taxon>Teratosphaeriaceae</taxon>
        <taxon>Neohortaea</taxon>
    </lineage>
</organism>
<protein>
    <recommendedName>
        <fullName evidence="2">Fatty acid desaturase domain-containing protein</fullName>
    </recommendedName>
</protein>
<dbReference type="Pfam" id="PF00487">
    <property type="entry name" value="FA_desaturase"/>
    <property type="match status" value="1"/>
</dbReference>
<dbReference type="AlphaFoldDB" id="A0A6A6PVT8"/>
<keyword evidence="4" id="KW-1185">Reference proteome</keyword>
<dbReference type="RefSeq" id="XP_033590421.1">
    <property type="nucleotide sequence ID" value="XM_033730986.1"/>
</dbReference>
<dbReference type="PANTHER" id="PTHR36459:SF1">
    <property type="entry name" value="FATTY ACID DESATURASE DOMAIN-CONTAINING PROTEIN-RELATED"/>
    <property type="match status" value="1"/>
</dbReference>
<dbReference type="OrthoDB" id="1470350at2759"/>
<name>A0A6A6PVT8_9PEZI</name>
<evidence type="ECO:0000256" key="1">
    <source>
        <dbReference type="SAM" id="Phobius"/>
    </source>
</evidence>
<dbReference type="Proteomes" id="UP000799767">
    <property type="component" value="Unassembled WGS sequence"/>
</dbReference>
<dbReference type="PANTHER" id="PTHR36459">
    <property type="entry name" value="ORF"/>
    <property type="match status" value="1"/>
</dbReference>
<feature type="transmembrane region" description="Helical" evidence="1">
    <location>
        <begin position="284"/>
        <end position="303"/>
    </location>
</feature>
<evidence type="ECO:0000259" key="2">
    <source>
        <dbReference type="Pfam" id="PF00487"/>
    </source>
</evidence>
<proteinExistence type="predicted"/>
<evidence type="ECO:0000313" key="4">
    <source>
        <dbReference type="Proteomes" id="UP000799767"/>
    </source>
</evidence>
<keyword evidence="1" id="KW-1133">Transmembrane helix</keyword>
<feature type="transmembrane region" description="Helical" evidence="1">
    <location>
        <begin position="234"/>
        <end position="251"/>
    </location>
</feature>
<feature type="transmembrane region" description="Helical" evidence="1">
    <location>
        <begin position="116"/>
        <end position="138"/>
    </location>
</feature>
<sequence length="437" mass="51411">MAHQIDPYLTEADIVVLQNLLQDSDRDIQSHWKSPNGIPTPEAIDKMTEAEQTNLLDHDKEAINRLKALNDPTSPSFQPTIFVSWDEKDIPQWVNRIILRPYASWASQIVRHPTDVVFFTHILIYLFVILPSALYLFYHFTYLHGILHAAFTFWCAGSYTLMLHNHIHNNGVLSKQWYWLDWTFPYLTEPLMGHTWDSYYYHHVKHHHVEANGPDDLSSTIRYQRDEPLHFCHYLGRFFFFVWFELPLYFFRKGKIGLAVRSALSETFSMAFLSYMTARVNTRASIFVLIIPFLLLRIGLMVGNWGQHALVDEVEPDSDFRTSITLVDVPSNRFCFNDGYHTAHHLNPRRHWREQPVHFLQSKEAYRQGRALVFHNIDYLMMTLKLLQKDYGYLADRLVPMGEQVGMSRAELAEMLRRKTRAFTEGEIERKFRGKGK</sequence>
<feature type="domain" description="Fatty acid desaturase" evidence="2">
    <location>
        <begin position="149"/>
        <end position="369"/>
    </location>
</feature>
<dbReference type="EMBL" id="MU001634">
    <property type="protein sequence ID" value="KAF2483851.1"/>
    <property type="molecule type" value="Genomic_DNA"/>
</dbReference>
<dbReference type="GeneID" id="54471988"/>
<accession>A0A6A6PVT8</accession>
<reference evidence="3" key="1">
    <citation type="journal article" date="2020" name="Stud. Mycol.">
        <title>101 Dothideomycetes genomes: a test case for predicting lifestyles and emergence of pathogens.</title>
        <authorList>
            <person name="Haridas S."/>
            <person name="Albert R."/>
            <person name="Binder M."/>
            <person name="Bloem J."/>
            <person name="Labutti K."/>
            <person name="Salamov A."/>
            <person name="Andreopoulos B."/>
            <person name="Baker S."/>
            <person name="Barry K."/>
            <person name="Bills G."/>
            <person name="Bluhm B."/>
            <person name="Cannon C."/>
            <person name="Castanera R."/>
            <person name="Culley D."/>
            <person name="Daum C."/>
            <person name="Ezra D."/>
            <person name="Gonzalez J."/>
            <person name="Henrissat B."/>
            <person name="Kuo A."/>
            <person name="Liang C."/>
            <person name="Lipzen A."/>
            <person name="Lutzoni F."/>
            <person name="Magnuson J."/>
            <person name="Mondo S."/>
            <person name="Nolan M."/>
            <person name="Ohm R."/>
            <person name="Pangilinan J."/>
            <person name="Park H.-J."/>
            <person name="Ramirez L."/>
            <person name="Alfaro M."/>
            <person name="Sun H."/>
            <person name="Tritt A."/>
            <person name="Yoshinaga Y."/>
            <person name="Zwiers L.-H."/>
            <person name="Turgeon B."/>
            <person name="Goodwin S."/>
            <person name="Spatafora J."/>
            <person name="Crous P."/>
            <person name="Grigoriev I."/>
        </authorList>
    </citation>
    <scope>NUCLEOTIDE SEQUENCE</scope>
    <source>
        <strain evidence="3">CBS 113389</strain>
    </source>
</reference>